<dbReference type="EMBL" id="LFVU01000003">
    <property type="protein sequence ID" value="KMT23104.1"/>
    <property type="molecule type" value="Genomic_DNA"/>
</dbReference>
<organism evidence="1 2">
    <name type="scientific">Clostridium cylindrosporum DSM 605</name>
    <dbReference type="NCBI Taxonomy" id="1121307"/>
    <lineage>
        <taxon>Bacteria</taxon>
        <taxon>Bacillati</taxon>
        <taxon>Bacillota</taxon>
        <taxon>Clostridia</taxon>
        <taxon>Eubacteriales</taxon>
        <taxon>Clostridiaceae</taxon>
        <taxon>Clostridium</taxon>
    </lineage>
</organism>
<dbReference type="PATRIC" id="fig|1121307.3.peg.2434"/>
<accession>A0A0J8DFT9</accession>
<name>A0A0J8DFT9_CLOCY</name>
<dbReference type="Proteomes" id="UP000036756">
    <property type="component" value="Unassembled WGS sequence"/>
</dbReference>
<evidence type="ECO:0000313" key="2">
    <source>
        <dbReference type="Proteomes" id="UP000036756"/>
    </source>
</evidence>
<keyword evidence="2" id="KW-1185">Reference proteome</keyword>
<dbReference type="OrthoDB" id="1957188at2"/>
<gene>
    <name evidence="1" type="ORF">CLCY_7c01510</name>
</gene>
<comment type="caution">
    <text evidence="1">The sequence shown here is derived from an EMBL/GenBank/DDBJ whole genome shotgun (WGS) entry which is preliminary data.</text>
</comment>
<proteinExistence type="predicted"/>
<protein>
    <submittedName>
        <fullName evidence="1">Uncharacterized protein</fullName>
    </submittedName>
</protein>
<reference evidence="1 2" key="1">
    <citation type="submission" date="2015-06" db="EMBL/GenBank/DDBJ databases">
        <title>Draft genome sequence of the purine-degrading Clostridium cylindrosporum HC-1 (DSM 605).</title>
        <authorList>
            <person name="Poehlein A."/>
            <person name="Schiel-Bengelsdorf B."/>
            <person name="Bengelsdorf F."/>
            <person name="Daniel R."/>
            <person name="Duerre P."/>
        </authorList>
    </citation>
    <scope>NUCLEOTIDE SEQUENCE [LARGE SCALE GENOMIC DNA]</scope>
    <source>
        <strain evidence="1 2">DSM 605</strain>
    </source>
</reference>
<sequence length="132" mass="15916">MELKLGNRFREFINEIENFLRDRKNLMVYEDYIDENLNSAYRFFYSNPRDFLEFISIDLYLNQEKEVPLGKISTITSKNEVNNENLYPIYGEVLTEEFFVRGIEKTKISLILNRKGYENIEDAIKYFEKNII</sequence>
<evidence type="ECO:0000313" key="1">
    <source>
        <dbReference type="EMBL" id="KMT23104.1"/>
    </source>
</evidence>
<dbReference type="STRING" id="1121307.CLCY_7c01510"/>
<dbReference type="RefSeq" id="WP_048569476.1">
    <property type="nucleotide sequence ID" value="NZ_LFVU01000003.1"/>
</dbReference>
<dbReference type="AlphaFoldDB" id="A0A0J8DFT9"/>